<dbReference type="PANTHER" id="PTHR15462">
    <property type="entry name" value="SERINE PROTEASE"/>
    <property type="match status" value="1"/>
</dbReference>
<dbReference type="InterPro" id="IPR050966">
    <property type="entry name" value="Glutamyl_endopeptidase"/>
</dbReference>
<dbReference type="SUPFAM" id="SSF50494">
    <property type="entry name" value="Trypsin-like serine proteases"/>
    <property type="match status" value="1"/>
</dbReference>
<reference evidence="2 3" key="1">
    <citation type="submission" date="2020-08" db="EMBL/GenBank/DDBJ databases">
        <title>Pseudomonas sp. nov.</title>
        <authorList>
            <person name="Gieschler S."/>
            <person name="Fiedler G."/>
            <person name="Brinks E."/>
            <person name="Boehnlein C."/>
            <person name="Franz C.M.A.P."/>
            <person name="Kabisch J."/>
        </authorList>
    </citation>
    <scope>NUCLEOTIDE SEQUENCE [LARGE SCALE GENOMIC DNA]</scope>
    <source>
        <strain evidence="2 3">MBT-1</strain>
    </source>
</reference>
<dbReference type="InterPro" id="IPR043504">
    <property type="entry name" value="Peptidase_S1_PA_chymotrypsin"/>
</dbReference>
<dbReference type="InterPro" id="IPR018114">
    <property type="entry name" value="TRYPSIN_HIS"/>
</dbReference>
<accession>A0A7X1GEA1</accession>
<keyword evidence="3" id="KW-1185">Reference proteome</keyword>
<comment type="caution">
    <text evidence="2">The sequence shown here is derived from an EMBL/GenBank/DDBJ whole genome shotgun (WGS) entry which is preliminary data.</text>
</comment>
<dbReference type="Proteomes" id="UP000526003">
    <property type="component" value="Unassembled WGS sequence"/>
</dbReference>
<protein>
    <recommendedName>
        <fullName evidence="4">Serine protease</fullName>
    </recommendedName>
</protein>
<sequence>MKQISSNPVTSLLNTTVVGQPWQKSYQLGLGVDAITGQLRASAVKPFTVTPAGQKSTEFIYSLVQSESDLQSIISGSVKAAYNLEGVNVSASTSFLNEMAVSELSVTLVAQVSIEESQYALAQKNELNVTPGEDFRSKYGDYFVAGYRAGSSLYAIYQCRFSSAEQRSKFTAAMAADVPQVFSVEGSSSFERISKEHNASVSVRIKATGVNSAIPSPPKTGWTAETIVTELLPWFNQSLQANQLETYLQHYRVIDPSISGEVPVSPAVFSELSFLYNRFWLARALFSSCPDFGRRLVEEPYHRLESKIQAQQASLPKDSKMIELLTEETNRLLNGLREINNRQVFYTQVVAAGKSEPQKDQNFDADKGTVRWSFGFQKCDMPGVNIQSVSDHVEAKWRIGWNKHVFSFRDSTKVIVGWDIICNWDDGTGGDWHKVSEQVIGRSTGDVFVKSDYDRGYSWNIVWYLVDANLYPVGPWLATAVHAQDFTASVAASLEDLAALWTTERMASAQPLDRSTHALDEYPLPEAGRSIVGGDANSLLAGGTTPSTGSLSVHLGPDTSRVQHLHEFPQRTVGKLFFDMNGRPCTASAVVVHRSGILTAAHCLLLDGHHASNLYFVPAYDNGNAPYGGWQVENWNWPTAWEHTQSPAWDLGLCKVKPGPDGRGVGDVVGWVGVQWGMVAGCWRNTGYPAQATVLFPFDGQVPWQSIGSQVPSAAPSIVVKHDELTAGGSGGPWFMINEPQLVNGVFSQYNIDLQQNHGPEFGPWVGEFYHGVFGSALNQDKD</sequence>
<dbReference type="GO" id="GO:0004252">
    <property type="term" value="F:serine-type endopeptidase activity"/>
    <property type="evidence" value="ECO:0007669"/>
    <property type="project" value="InterPro"/>
</dbReference>
<evidence type="ECO:0000313" key="3">
    <source>
        <dbReference type="Proteomes" id="UP000526003"/>
    </source>
</evidence>
<dbReference type="RefSeq" id="WP_185818495.1">
    <property type="nucleotide sequence ID" value="NZ_JACMYG010000012.1"/>
</dbReference>
<keyword evidence="1" id="KW-0732">Signal</keyword>
<dbReference type="EMBL" id="JACMYG010000012">
    <property type="protein sequence ID" value="MBC2690870.1"/>
    <property type="molecule type" value="Genomic_DNA"/>
</dbReference>
<dbReference type="PANTHER" id="PTHR15462:SF8">
    <property type="entry name" value="SERINE PROTEASE"/>
    <property type="match status" value="1"/>
</dbReference>
<dbReference type="Gene3D" id="2.40.10.10">
    <property type="entry name" value="Trypsin-like serine proteases"/>
    <property type="match status" value="2"/>
</dbReference>
<dbReference type="GO" id="GO:0006508">
    <property type="term" value="P:proteolysis"/>
    <property type="evidence" value="ECO:0007669"/>
    <property type="project" value="InterPro"/>
</dbReference>
<dbReference type="InterPro" id="IPR009003">
    <property type="entry name" value="Peptidase_S1_PA"/>
</dbReference>
<evidence type="ECO:0008006" key="4">
    <source>
        <dbReference type="Google" id="ProtNLM"/>
    </source>
</evidence>
<dbReference type="PROSITE" id="PS00134">
    <property type="entry name" value="TRYPSIN_HIS"/>
    <property type="match status" value="1"/>
</dbReference>
<dbReference type="AlphaFoldDB" id="A0A7X1GEA1"/>
<name>A0A7X1GEA1_9PSED</name>
<proteinExistence type="predicted"/>
<evidence type="ECO:0000313" key="2">
    <source>
        <dbReference type="EMBL" id="MBC2690870.1"/>
    </source>
</evidence>
<organism evidence="2 3">
    <name type="scientific">Pseudomonas kielensis</name>
    <dbReference type="NCBI Taxonomy" id="2762577"/>
    <lineage>
        <taxon>Bacteria</taxon>
        <taxon>Pseudomonadati</taxon>
        <taxon>Pseudomonadota</taxon>
        <taxon>Gammaproteobacteria</taxon>
        <taxon>Pseudomonadales</taxon>
        <taxon>Pseudomonadaceae</taxon>
        <taxon>Pseudomonas</taxon>
    </lineage>
</organism>
<gene>
    <name evidence="2" type="ORF">H7995_13810</name>
</gene>
<evidence type="ECO:0000256" key="1">
    <source>
        <dbReference type="ARBA" id="ARBA00022729"/>
    </source>
</evidence>